<reference evidence="1 2" key="1">
    <citation type="journal article" date="2016" name="PLoS ONE">
        <title>Plasmid Characterization and Chromosome Analysis of Two netF+ Clostridium perfringens Isolates Associated with Foal and Canine Necrotizing Enteritis.</title>
        <authorList>
            <person name="Mehdizadeh Gohari I."/>
            <person name="Kropinski A.M."/>
            <person name="Weese S.J."/>
            <person name="Parreira V.R."/>
            <person name="Whitehead A.E."/>
            <person name="Boerlin P."/>
            <person name="Prescott J.F."/>
        </authorList>
    </citation>
    <scope>NUCLEOTIDE SEQUENCE [LARGE SCALE GENOMIC DNA]</scope>
    <source>
        <strain evidence="1 2">JP838</strain>
        <plasmid evidence="2">Plasmid pJFP838A</plasmid>
    </source>
</reference>
<evidence type="ECO:0000313" key="2">
    <source>
        <dbReference type="Proteomes" id="UP000070260"/>
    </source>
</evidence>
<keyword evidence="1" id="KW-0614">Plasmid</keyword>
<geneLocation type="plasmid" evidence="1 2">
    <name>pJFP838A</name>
</geneLocation>
<dbReference type="Proteomes" id="UP000070260">
    <property type="component" value="Plasmid pJFP838A"/>
</dbReference>
<proteinExistence type="predicted"/>
<organism evidence="1 2">
    <name type="scientific">Clostridium perfringens</name>
    <dbReference type="NCBI Taxonomy" id="1502"/>
    <lineage>
        <taxon>Bacteria</taxon>
        <taxon>Bacillati</taxon>
        <taxon>Bacillota</taxon>
        <taxon>Clostridia</taxon>
        <taxon>Eubacteriales</taxon>
        <taxon>Clostridiaceae</taxon>
        <taxon>Clostridium</taxon>
    </lineage>
</organism>
<gene>
    <name evidence="1" type="ORF">JFP838_pA0265</name>
</gene>
<dbReference type="PATRIC" id="fig|1502.177.peg.3473"/>
<evidence type="ECO:0000313" key="1">
    <source>
        <dbReference type="EMBL" id="AMN31181.1"/>
    </source>
</evidence>
<dbReference type="AlphaFoldDB" id="A0A140GRM2"/>
<dbReference type="RefSeq" id="WP_061429773.1">
    <property type="nucleotide sequence ID" value="NZ_CP013615.1"/>
</dbReference>
<dbReference type="EMBL" id="CP013615">
    <property type="protein sequence ID" value="AMN31181.1"/>
    <property type="molecule type" value="Genomic_DNA"/>
</dbReference>
<protein>
    <submittedName>
        <fullName evidence="1">Uncharacterized protein</fullName>
    </submittedName>
</protein>
<name>A0A140GRM2_CLOPF</name>
<sequence length="212" mass="25176">MINFFIILVFIILFVFLDSLISSVSDSDFIPKKIYKKIVTRKIDKVIKTNSFIYPTFYDSNLKHKTLNELKCLNLKVTKDNINYVSINMILDELFYRYNKAVECLNYLNISNYEKYSIDTISIVKNEFKQDSKIRKILLENLKELLSIVKNCYSIAEAQTNKNKIYEENLIALCECTKDFILFFHKTTNIQNLEDRISNFKNKMEMQINYLD</sequence>
<accession>A0A140GRM2</accession>